<reference evidence="3" key="1">
    <citation type="submission" date="2021-06" db="EMBL/GenBank/DDBJ databases">
        <title>Parelaphostrongylus tenuis whole genome reference sequence.</title>
        <authorList>
            <person name="Garwood T.J."/>
            <person name="Larsen P.A."/>
            <person name="Fountain-Jones N.M."/>
            <person name="Garbe J.R."/>
            <person name="Macchietto M.G."/>
            <person name="Kania S.A."/>
            <person name="Gerhold R.W."/>
            <person name="Richards J.E."/>
            <person name="Wolf T.M."/>
        </authorList>
    </citation>
    <scope>NUCLEOTIDE SEQUENCE</scope>
    <source>
        <strain evidence="3">MNPRO001-30</strain>
        <tissue evidence="3">Meninges</tissue>
    </source>
</reference>
<name>A0AAD5R4Y8_PARTN</name>
<evidence type="ECO:0000259" key="2">
    <source>
        <dbReference type="Pfam" id="PF18024"/>
    </source>
</evidence>
<comment type="caution">
    <text evidence="3">The sequence shown here is derived from an EMBL/GenBank/DDBJ whole genome shotgun (WGS) entry which is preliminary data.</text>
</comment>
<feature type="domain" description="TyrR-like helix-turn-helix" evidence="2">
    <location>
        <begin position="80"/>
        <end position="104"/>
    </location>
</feature>
<dbReference type="AlphaFoldDB" id="A0AAD5R4Y8"/>
<evidence type="ECO:0000313" key="4">
    <source>
        <dbReference type="Proteomes" id="UP001196413"/>
    </source>
</evidence>
<evidence type="ECO:0000256" key="1">
    <source>
        <dbReference type="SAM" id="MobiDB-lite"/>
    </source>
</evidence>
<gene>
    <name evidence="3" type="ORF">KIN20_031125</name>
</gene>
<dbReference type="InterPro" id="IPR030828">
    <property type="entry name" value="HTH_TyrR"/>
</dbReference>
<protein>
    <recommendedName>
        <fullName evidence="2">TyrR-like helix-turn-helix domain-containing protein</fullName>
    </recommendedName>
</protein>
<evidence type="ECO:0000313" key="3">
    <source>
        <dbReference type="EMBL" id="KAJ1369631.1"/>
    </source>
</evidence>
<proteinExistence type="predicted"/>
<accession>A0AAD5R4Y8</accession>
<dbReference type="Pfam" id="PF18024">
    <property type="entry name" value="HTH_50"/>
    <property type="match status" value="1"/>
</dbReference>
<organism evidence="3 4">
    <name type="scientific">Parelaphostrongylus tenuis</name>
    <name type="common">Meningeal worm</name>
    <dbReference type="NCBI Taxonomy" id="148309"/>
    <lineage>
        <taxon>Eukaryota</taxon>
        <taxon>Metazoa</taxon>
        <taxon>Ecdysozoa</taxon>
        <taxon>Nematoda</taxon>
        <taxon>Chromadorea</taxon>
        <taxon>Rhabditida</taxon>
        <taxon>Rhabditina</taxon>
        <taxon>Rhabditomorpha</taxon>
        <taxon>Strongyloidea</taxon>
        <taxon>Metastrongylidae</taxon>
        <taxon>Parelaphostrongylus</taxon>
    </lineage>
</organism>
<dbReference type="GO" id="GO:0003677">
    <property type="term" value="F:DNA binding"/>
    <property type="evidence" value="ECO:0007669"/>
    <property type="project" value="UniProtKB-KW"/>
</dbReference>
<dbReference type="Gene3D" id="1.10.10.60">
    <property type="entry name" value="Homeodomain-like"/>
    <property type="match status" value="1"/>
</dbReference>
<dbReference type="EMBL" id="JAHQIW010006628">
    <property type="protein sequence ID" value="KAJ1369631.1"/>
    <property type="molecule type" value="Genomic_DNA"/>
</dbReference>
<dbReference type="Proteomes" id="UP001196413">
    <property type="component" value="Unassembled WGS sequence"/>
</dbReference>
<sequence>MHKSKCRRVAHKVQLDSFPFIVREHVRQRETVLQIDFSIDTTEGGKNLNEASKGDMHPSGQSSVLDENDLQAALDAEPPSSTRDLAEKLGVSRRTVVNKLHQFDFVHKKPCQNQESCRAIAESRGQW</sequence>
<keyword evidence="4" id="KW-1185">Reference proteome</keyword>
<feature type="region of interest" description="Disordered" evidence="1">
    <location>
        <begin position="42"/>
        <end position="82"/>
    </location>
</feature>